<dbReference type="EMBL" id="RQYS01000062">
    <property type="protein sequence ID" value="RRD58380.1"/>
    <property type="molecule type" value="Genomic_DNA"/>
</dbReference>
<dbReference type="AlphaFoldDB" id="A0A3P1XK76"/>
<organism evidence="1 2">
    <name type="scientific">Tannerella forsythia</name>
    <name type="common">Bacteroides forsythus</name>
    <dbReference type="NCBI Taxonomy" id="28112"/>
    <lineage>
        <taxon>Bacteria</taxon>
        <taxon>Pseudomonadati</taxon>
        <taxon>Bacteroidota</taxon>
        <taxon>Bacteroidia</taxon>
        <taxon>Bacteroidales</taxon>
        <taxon>Tannerellaceae</taxon>
        <taxon>Tannerella</taxon>
    </lineage>
</organism>
<protein>
    <submittedName>
        <fullName evidence="1">Uncharacterized protein</fullName>
    </submittedName>
</protein>
<reference evidence="1 2" key="1">
    <citation type="submission" date="2018-11" db="EMBL/GenBank/DDBJ databases">
        <title>Genomes From Bacteria Associated with the Canine Oral Cavity: a Test Case for Automated Genome-Based Taxonomic Assignment.</title>
        <authorList>
            <person name="Coil D.A."/>
            <person name="Jospin G."/>
            <person name="Darling A.E."/>
            <person name="Wallis C."/>
            <person name="Davis I.J."/>
            <person name="Harris S."/>
            <person name="Eisen J.A."/>
            <person name="Holcombe L.J."/>
            <person name="O'Flynn C."/>
        </authorList>
    </citation>
    <scope>NUCLEOTIDE SEQUENCE [LARGE SCALE GENOMIC DNA]</scope>
    <source>
        <strain evidence="1 2">OH2617_COT-023</strain>
    </source>
</reference>
<gene>
    <name evidence="1" type="ORF">EII40_12040</name>
</gene>
<dbReference type="RefSeq" id="WP_124752473.1">
    <property type="nucleotide sequence ID" value="NZ_RQYS01000062.1"/>
</dbReference>
<name>A0A3P1XK76_TANFO</name>
<evidence type="ECO:0000313" key="2">
    <source>
        <dbReference type="Proteomes" id="UP000278609"/>
    </source>
</evidence>
<proteinExistence type="predicted"/>
<comment type="caution">
    <text evidence="1">The sequence shown here is derived from an EMBL/GenBank/DDBJ whole genome shotgun (WGS) entry which is preliminary data.</text>
</comment>
<sequence>MATKEKAVQVNFEILDSNEDNAIFKRIVKSKGRTPKEIKQIEKTLPITTIHYISEEEFTRLKEIEAILIEEFLSSKKENSKLREFKRHFFRFLEI</sequence>
<dbReference type="Proteomes" id="UP000278609">
    <property type="component" value="Unassembled WGS sequence"/>
</dbReference>
<accession>A0A3P1XK76</accession>
<evidence type="ECO:0000313" key="1">
    <source>
        <dbReference type="EMBL" id="RRD58380.1"/>
    </source>
</evidence>